<dbReference type="EMBL" id="JAAOIC020000016">
    <property type="protein sequence ID" value="KAG8041454.1"/>
    <property type="molecule type" value="Genomic_DNA"/>
</dbReference>
<feature type="region of interest" description="Disordered" evidence="1">
    <location>
        <begin position="1"/>
        <end position="38"/>
    </location>
</feature>
<organism evidence="2 3">
    <name type="scientific">Cotesia typhae</name>
    <dbReference type="NCBI Taxonomy" id="2053667"/>
    <lineage>
        <taxon>Eukaryota</taxon>
        <taxon>Metazoa</taxon>
        <taxon>Ecdysozoa</taxon>
        <taxon>Arthropoda</taxon>
        <taxon>Hexapoda</taxon>
        <taxon>Insecta</taxon>
        <taxon>Pterygota</taxon>
        <taxon>Neoptera</taxon>
        <taxon>Endopterygota</taxon>
        <taxon>Hymenoptera</taxon>
        <taxon>Apocrita</taxon>
        <taxon>Ichneumonoidea</taxon>
        <taxon>Braconidae</taxon>
        <taxon>Microgastrinae</taxon>
        <taxon>Cotesia</taxon>
    </lineage>
</organism>
<reference evidence="2" key="2">
    <citation type="submission" date="2021-04" db="EMBL/GenBank/DDBJ databases">
        <title>Genome-wide patterns of bracovirus chromosomal integration into multiple host tissues during parasitism.</title>
        <authorList>
            <person name="Chebbi M.A.C."/>
        </authorList>
    </citation>
    <scope>NUCLEOTIDE SEQUENCE</scope>
    <source>
        <tissue evidence="2">Whole body</tissue>
    </source>
</reference>
<evidence type="ECO:0000313" key="3">
    <source>
        <dbReference type="Proteomes" id="UP000729913"/>
    </source>
</evidence>
<gene>
    <name evidence="2" type="ORF">G9C98_002747</name>
</gene>
<protein>
    <submittedName>
        <fullName evidence="2">Uncharacterized protein</fullName>
    </submittedName>
</protein>
<name>A0A8J5RJS9_9HYME</name>
<sequence>MEISDSEKSDNEPMTPPELSKETEESAEATETDPGQHIIPEYSREKYFRAYEVFKEWQMKHGHDEVTEAVMMEFFEELNETKKPSTLWSQYSMLKSTFNLKEDLDISQFKKLRAYLKKQGTGQMEASNILKTRMSDIQQPQSHPSTQIIINQIPINQQVGGRRFQTNQGQIITTPKRLYTTVGQLINNAGKLININNSGQVNNNGNASQGLLGDNQQVDSGQHANREQITMKSTGHLQRVQINKQINLVQKPKTSVDDLEASLQTLNLDGFKFVVVEIDRRIEVVQKGWSPPEGAEYVKPHAIFDSYKSASDYADTINVKKTTRVVPTVVPSPKVISIDADSSNCPEASTQEIRRVVKSGLPIKPINVVKTKVAPTSTPSGSCTPKRIIGTLVKKNNNNQSISVTSANGLKNIVKNKRFIGTLVNKNFNKNSIVSNKQKLDSKNAKSGNFF</sequence>
<proteinExistence type="predicted"/>
<evidence type="ECO:0000256" key="1">
    <source>
        <dbReference type="SAM" id="MobiDB-lite"/>
    </source>
</evidence>
<dbReference type="AlphaFoldDB" id="A0A8J5RJS9"/>
<comment type="caution">
    <text evidence="2">The sequence shown here is derived from an EMBL/GenBank/DDBJ whole genome shotgun (WGS) entry which is preliminary data.</text>
</comment>
<feature type="compositionally biased region" description="Basic and acidic residues" evidence="1">
    <location>
        <begin position="1"/>
        <end position="11"/>
    </location>
</feature>
<keyword evidence="3" id="KW-1185">Reference proteome</keyword>
<reference evidence="2" key="1">
    <citation type="submission" date="2020-03" db="EMBL/GenBank/DDBJ databases">
        <authorList>
            <person name="Chebbi M.A."/>
            <person name="Drezen J.M."/>
        </authorList>
    </citation>
    <scope>NUCLEOTIDE SEQUENCE</scope>
    <source>
        <tissue evidence="2">Whole body</tissue>
    </source>
</reference>
<dbReference type="OrthoDB" id="7697859at2759"/>
<dbReference type="Proteomes" id="UP000729913">
    <property type="component" value="Unassembled WGS sequence"/>
</dbReference>
<accession>A0A8J5RJS9</accession>
<evidence type="ECO:0000313" key="2">
    <source>
        <dbReference type="EMBL" id="KAG8041454.1"/>
    </source>
</evidence>